<evidence type="ECO:0000313" key="3">
    <source>
        <dbReference type="EMBL" id="ETX07639.1"/>
    </source>
</evidence>
<gene>
    <name evidence="3" type="ORF">ETSY2_10060</name>
</gene>
<feature type="region of interest" description="Disordered" evidence="2">
    <location>
        <begin position="115"/>
        <end position="150"/>
    </location>
</feature>
<dbReference type="GO" id="GO:0003677">
    <property type="term" value="F:DNA binding"/>
    <property type="evidence" value="ECO:0007669"/>
    <property type="project" value="InterPro"/>
</dbReference>
<name>W4MB99_9BACT</name>
<dbReference type="InterPro" id="IPR008807">
    <property type="entry name" value="ROS_MUCR"/>
</dbReference>
<reference evidence="3 4" key="1">
    <citation type="journal article" date="2014" name="Nature">
        <title>An environmental bacterial taxon with a large and distinct metabolic repertoire.</title>
        <authorList>
            <person name="Wilson M.C."/>
            <person name="Mori T."/>
            <person name="Ruckert C."/>
            <person name="Uria A.R."/>
            <person name="Helf M.J."/>
            <person name="Takada K."/>
            <person name="Gernert C."/>
            <person name="Steffens U.A."/>
            <person name="Heycke N."/>
            <person name="Schmitt S."/>
            <person name="Rinke C."/>
            <person name="Helfrich E.J."/>
            <person name="Brachmann A.O."/>
            <person name="Gurgui C."/>
            <person name="Wakimoto T."/>
            <person name="Kracht M."/>
            <person name="Crusemann M."/>
            <person name="Hentschel U."/>
            <person name="Abe I."/>
            <person name="Matsunaga S."/>
            <person name="Kalinowski J."/>
            <person name="Takeyama H."/>
            <person name="Piel J."/>
        </authorList>
    </citation>
    <scope>NUCLEOTIDE SEQUENCE [LARGE SCALE GENOMIC DNA]</scope>
    <source>
        <strain evidence="4">TSY2</strain>
    </source>
</reference>
<evidence type="ECO:0000313" key="4">
    <source>
        <dbReference type="Proteomes" id="UP000019140"/>
    </source>
</evidence>
<organism evidence="3 4">
    <name type="scientific">Candidatus Entotheonella gemina</name>
    <dbReference type="NCBI Taxonomy" id="1429439"/>
    <lineage>
        <taxon>Bacteria</taxon>
        <taxon>Pseudomonadati</taxon>
        <taxon>Nitrospinota/Tectimicrobiota group</taxon>
        <taxon>Candidatus Tectimicrobiota</taxon>
        <taxon>Candidatus Entotheonellia</taxon>
        <taxon>Candidatus Entotheonellales</taxon>
        <taxon>Candidatus Entotheonellaceae</taxon>
        <taxon>Candidatus Entotheonella</taxon>
    </lineage>
</organism>
<dbReference type="HOGENOM" id="CLU_106247_3_0_7"/>
<dbReference type="InterPro" id="IPR041920">
    <property type="entry name" value="ROS/MUCR_sf"/>
</dbReference>
<proteinExistence type="inferred from homology"/>
<dbReference type="GO" id="GO:0006355">
    <property type="term" value="P:regulation of DNA-templated transcription"/>
    <property type="evidence" value="ECO:0007669"/>
    <property type="project" value="InterPro"/>
</dbReference>
<dbReference type="Gene3D" id="1.10.10.1550">
    <property type="entry name" value="ROS/MUCR transcriptional regulator protein"/>
    <property type="match status" value="1"/>
</dbReference>
<dbReference type="Proteomes" id="UP000019140">
    <property type="component" value="Unassembled WGS sequence"/>
</dbReference>
<evidence type="ECO:0008006" key="5">
    <source>
        <dbReference type="Google" id="ProtNLM"/>
    </source>
</evidence>
<dbReference type="GO" id="GO:0008270">
    <property type="term" value="F:zinc ion binding"/>
    <property type="evidence" value="ECO:0007669"/>
    <property type="project" value="InterPro"/>
</dbReference>
<evidence type="ECO:0000256" key="2">
    <source>
        <dbReference type="SAM" id="MobiDB-lite"/>
    </source>
</evidence>
<dbReference type="EMBL" id="AZHX01000411">
    <property type="protein sequence ID" value="ETX07639.1"/>
    <property type="molecule type" value="Genomic_DNA"/>
</dbReference>
<protein>
    <recommendedName>
        <fullName evidence="5">MucR family transcriptional regulator</fullName>
    </recommendedName>
</protein>
<keyword evidence="4" id="KW-1185">Reference proteome</keyword>
<comment type="similarity">
    <text evidence="1">Belongs to the ros/MucR family.</text>
</comment>
<dbReference type="AlphaFoldDB" id="W4MB99"/>
<dbReference type="Pfam" id="PF05443">
    <property type="entry name" value="ROS_MUCR"/>
    <property type="match status" value="1"/>
</dbReference>
<sequence length="150" mass="16853">MSETLLEMTIALVLAQIEAQHVTPENLQAVLDSTYDTLYRLQTMEGEESTYQDMGLQGSAPAPSALPWKKSITKHTITCLECGASFKQLSRRHLHRHGLDSRSYRIKYGIPSEQPLSARAATARRRELAKSIRPWENARASRSSSKRARG</sequence>
<accession>W4MB99</accession>
<evidence type="ECO:0000256" key="1">
    <source>
        <dbReference type="ARBA" id="ARBA00007031"/>
    </source>
</evidence>
<comment type="caution">
    <text evidence="3">The sequence shown here is derived from an EMBL/GenBank/DDBJ whole genome shotgun (WGS) entry which is preliminary data.</text>
</comment>